<organism evidence="9 10">
    <name type="scientific">Pseudaquabacterium terrae</name>
    <dbReference type="NCBI Taxonomy" id="2732868"/>
    <lineage>
        <taxon>Bacteria</taxon>
        <taxon>Pseudomonadati</taxon>
        <taxon>Pseudomonadota</taxon>
        <taxon>Betaproteobacteria</taxon>
        <taxon>Burkholderiales</taxon>
        <taxon>Sphaerotilaceae</taxon>
        <taxon>Pseudaquabacterium</taxon>
    </lineage>
</organism>
<comment type="similarity">
    <text evidence="2">Belongs to the GSP F family.</text>
</comment>
<feature type="domain" description="Type II secretion system protein GspF" evidence="8">
    <location>
        <begin position="64"/>
        <end position="187"/>
    </location>
</feature>
<evidence type="ECO:0000256" key="1">
    <source>
        <dbReference type="ARBA" id="ARBA00004651"/>
    </source>
</evidence>
<dbReference type="PANTHER" id="PTHR30012">
    <property type="entry name" value="GENERAL SECRETION PATHWAY PROTEIN"/>
    <property type="match status" value="1"/>
</dbReference>
<comment type="caution">
    <text evidence="9">The sequence shown here is derived from an EMBL/GenBank/DDBJ whole genome shotgun (WGS) entry which is preliminary data.</text>
</comment>
<feature type="transmembrane region" description="Helical" evidence="7">
    <location>
        <begin position="160"/>
        <end position="186"/>
    </location>
</feature>
<dbReference type="InterPro" id="IPR003004">
    <property type="entry name" value="GspF/PilC"/>
</dbReference>
<evidence type="ECO:0000259" key="8">
    <source>
        <dbReference type="Pfam" id="PF00482"/>
    </source>
</evidence>
<dbReference type="PANTHER" id="PTHR30012:SF0">
    <property type="entry name" value="TYPE II SECRETION SYSTEM PROTEIN F-RELATED"/>
    <property type="match status" value="1"/>
</dbReference>
<dbReference type="Proteomes" id="UP000737171">
    <property type="component" value="Unassembled WGS sequence"/>
</dbReference>
<dbReference type="InterPro" id="IPR018076">
    <property type="entry name" value="T2SS_GspF_dom"/>
</dbReference>
<keyword evidence="4 7" id="KW-0812">Transmembrane</keyword>
<evidence type="ECO:0000256" key="2">
    <source>
        <dbReference type="ARBA" id="ARBA00005745"/>
    </source>
</evidence>
<evidence type="ECO:0000313" key="10">
    <source>
        <dbReference type="Proteomes" id="UP000737171"/>
    </source>
</evidence>
<keyword evidence="6 7" id="KW-0472">Membrane</keyword>
<evidence type="ECO:0000256" key="7">
    <source>
        <dbReference type="SAM" id="Phobius"/>
    </source>
</evidence>
<keyword evidence="5 7" id="KW-1133">Transmembrane helix</keyword>
<dbReference type="PRINTS" id="PR00812">
    <property type="entry name" value="BCTERIALGSPF"/>
</dbReference>
<name>A0ABX2EKJ6_9BURK</name>
<feature type="transmembrane region" description="Helical" evidence="7">
    <location>
        <begin position="369"/>
        <end position="389"/>
    </location>
</feature>
<gene>
    <name evidence="9" type="ORF">HLB44_19335</name>
</gene>
<comment type="subcellular location">
    <subcellularLocation>
        <location evidence="1">Cell membrane</location>
        <topology evidence="1">Multi-pass membrane protein</topology>
    </subcellularLocation>
</comment>
<dbReference type="EMBL" id="JABRWJ010000005">
    <property type="protein sequence ID" value="NRF69153.1"/>
    <property type="molecule type" value="Genomic_DNA"/>
</dbReference>
<keyword evidence="3" id="KW-1003">Cell membrane</keyword>
<protein>
    <submittedName>
        <fullName evidence="9">Type II secretion system F family protein</fullName>
    </submittedName>
</protein>
<evidence type="ECO:0000256" key="4">
    <source>
        <dbReference type="ARBA" id="ARBA00022692"/>
    </source>
</evidence>
<feature type="transmembrane region" description="Helical" evidence="7">
    <location>
        <begin position="214"/>
        <end position="236"/>
    </location>
</feature>
<evidence type="ECO:0000256" key="6">
    <source>
        <dbReference type="ARBA" id="ARBA00023136"/>
    </source>
</evidence>
<keyword evidence="10" id="KW-1185">Reference proteome</keyword>
<dbReference type="InterPro" id="IPR042094">
    <property type="entry name" value="T2SS_GspF_sf"/>
</dbReference>
<evidence type="ECO:0000256" key="3">
    <source>
        <dbReference type="ARBA" id="ARBA00022475"/>
    </source>
</evidence>
<feature type="domain" description="Type II secretion system protein GspF" evidence="8">
    <location>
        <begin position="269"/>
        <end position="388"/>
    </location>
</feature>
<dbReference type="Pfam" id="PF00482">
    <property type="entry name" value="T2SSF"/>
    <property type="match status" value="2"/>
</dbReference>
<proteinExistence type="inferred from homology"/>
<sequence>MQFVVRAVDDHSAQMLTLTLDALDESDLHAQLRARQLMPVSVARAGRLALGRSRQGGRFDVALFAQELHALVHAGLSLVESLEGLAEKANAVATRTVLDRLLAALREGQRFSAALRAQGAQFSPLFVGIVEAAESTGELAPALERYLSYDRRVQAVRQRLLSAAIYPAILLTVGALVALFLMGWVVPRFAAVYQGTGRALPWGSQLLLDWGQFAGAHTGALLIGFVAVAGAAAWKLRAALRDADAARLLAWLPGVPRWIELLTLSRLYLTLGLLLQGGLPIQAALALAASVLPAARQARIAEASQRIGEGQSLSAAFETCGLVTPIALRFIRAGERSGQLAQMLHRAALYHDAETSRWVERFSKTFEPLLMAAIGLVIGIIVLLLYMPIFDLAGSLQ</sequence>
<dbReference type="Gene3D" id="1.20.81.30">
    <property type="entry name" value="Type II secretion system (T2SS), domain F"/>
    <property type="match status" value="2"/>
</dbReference>
<accession>A0ABX2EKJ6</accession>
<evidence type="ECO:0000313" key="9">
    <source>
        <dbReference type="EMBL" id="NRF69153.1"/>
    </source>
</evidence>
<evidence type="ECO:0000256" key="5">
    <source>
        <dbReference type="ARBA" id="ARBA00022989"/>
    </source>
</evidence>
<reference evidence="9 10" key="1">
    <citation type="submission" date="2020-05" db="EMBL/GenBank/DDBJ databases">
        <title>Aquincola sp. isolate from soil.</title>
        <authorList>
            <person name="Han J."/>
            <person name="Kim D.-U."/>
        </authorList>
    </citation>
    <scope>NUCLEOTIDE SEQUENCE [LARGE SCALE GENOMIC DNA]</scope>
    <source>
        <strain evidence="9 10">S2</strain>
    </source>
</reference>